<evidence type="ECO:0000256" key="1">
    <source>
        <dbReference type="ARBA" id="ARBA00004604"/>
    </source>
</evidence>
<comment type="caution">
    <text evidence="8">The sequence shown here is derived from an EMBL/GenBank/DDBJ whole genome shotgun (WGS) entry which is preliminary data.</text>
</comment>
<dbReference type="GeneID" id="85314671"/>
<feature type="domain" description="U3 small nucleolar RNA-associated protein 6 N-terminal" evidence="7">
    <location>
        <begin position="12"/>
        <end position="84"/>
    </location>
</feature>
<dbReference type="Proteomes" id="UP001244011">
    <property type="component" value="Unassembled WGS sequence"/>
</dbReference>
<keyword evidence="4" id="KW-0677">Repeat</keyword>
<dbReference type="InterPro" id="IPR013949">
    <property type="entry name" value="Utp6"/>
</dbReference>
<keyword evidence="5" id="KW-0539">Nucleus</keyword>
<feature type="region of interest" description="Disordered" evidence="6">
    <location>
        <begin position="215"/>
        <end position="242"/>
    </location>
</feature>
<evidence type="ECO:0000256" key="5">
    <source>
        <dbReference type="ARBA" id="ARBA00023242"/>
    </source>
</evidence>
<dbReference type="EMBL" id="MU839008">
    <property type="protein sequence ID" value="KAK1767381.1"/>
    <property type="molecule type" value="Genomic_DNA"/>
</dbReference>
<dbReference type="InterPro" id="IPR003107">
    <property type="entry name" value="HAT"/>
</dbReference>
<keyword evidence="9" id="KW-1185">Reference proteome</keyword>
<gene>
    <name evidence="8" type="ORF">QBC33DRAFT_586618</name>
</gene>
<proteinExistence type="inferred from homology"/>
<dbReference type="AlphaFoldDB" id="A0AAJ0FG93"/>
<keyword evidence="3" id="KW-0698">rRNA processing</keyword>
<dbReference type="PANTHER" id="PTHR23271">
    <property type="entry name" value="HEPATOCELLULAR CARCINOMA-ASSOCIATED ANTIGEN 66"/>
    <property type="match status" value="1"/>
</dbReference>
<comment type="similarity">
    <text evidence="2">Belongs to the UTP6 family.</text>
</comment>
<organism evidence="8 9">
    <name type="scientific">Phialemonium atrogriseum</name>
    <dbReference type="NCBI Taxonomy" id="1093897"/>
    <lineage>
        <taxon>Eukaryota</taxon>
        <taxon>Fungi</taxon>
        <taxon>Dikarya</taxon>
        <taxon>Ascomycota</taxon>
        <taxon>Pezizomycotina</taxon>
        <taxon>Sordariomycetes</taxon>
        <taxon>Sordariomycetidae</taxon>
        <taxon>Cephalothecales</taxon>
        <taxon>Cephalothecaceae</taxon>
        <taxon>Phialemonium</taxon>
    </lineage>
</organism>
<dbReference type="SMART" id="SM00386">
    <property type="entry name" value="HAT"/>
    <property type="match status" value="2"/>
</dbReference>
<dbReference type="Pfam" id="PF08640">
    <property type="entry name" value="U3_assoc_6"/>
    <property type="match status" value="1"/>
</dbReference>
<dbReference type="GO" id="GO:0034388">
    <property type="term" value="C:Pwp2p-containing subcomplex of 90S preribosome"/>
    <property type="evidence" value="ECO:0007669"/>
    <property type="project" value="TreeGrafter"/>
</dbReference>
<dbReference type="InterPro" id="IPR011990">
    <property type="entry name" value="TPR-like_helical_dom_sf"/>
</dbReference>
<dbReference type="GO" id="GO:0000462">
    <property type="term" value="P:maturation of SSU-rRNA from tricistronic rRNA transcript (SSU-rRNA, 5.8S rRNA, LSU-rRNA)"/>
    <property type="evidence" value="ECO:0007669"/>
    <property type="project" value="InterPro"/>
</dbReference>
<dbReference type="InterPro" id="IPR055347">
    <property type="entry name" value="UTP6_N"/>
</dbReference>
<evidence type="ECO:0000256" key="3">
    <source>
        <dbReference type="ARBA" id="ARBA00022552"/>
    </source>
</evidence>
<comment type="subcellular location">
    <subcellularLocation>
        <location evidence="1">Nucleus</location>
        <location evidence="1">Nucleolus</location>
    </subcellularLocation>
</comment>
<dbReference type="GO" id="GO:0032040">
    <property type="term" value="C:small-subunit processome"/>
    <property type="evidence" value="ECO:0007669"/>
    <property type="project" value="TreeGrafter"/>
</dbReference>
<evidence type="ECO:0000256" key="6">
    <source>
        <dbReference type="SAM" id="MobiDB-lite"/>
    </source>
</evidence>
<name>A0AAJ0FG93_9PEZI</name>
<evidence type="ECO:0000313" key="8">
    <source>
        <dbReference type="EMBL" id="KAK1767381.1"/>
    </source>
</evidence>
<dbReference type="RefSeq" id="XP_060283594.1">
    <property type="nucleotide sequence ID" value="XM_060431484.1"/>
</dbReference>
<dbReference type="PANTHER" id="PTHR23271:SF1">
    <property type="entry name" value="U3 SMALL NUCLEOLAR RNA-ASSOCIATED PROTEIN 6 HOMOLOG"/>
    <property type="match status" value="1"/>
</dbReference>
<accession>A0AAJ0FG93</accession>
<protein>
    <submittedName>
        <fullName evidence="8">U3 small nucleolar RNA-associated protein 6-domain-containing protein</fullName>
    </submittedName>
</protein>
<dbReference type="SUPFAM" id="SSF48452">
    <property type="entry name" value="TPR-like"/>
    <property type="match status" value="1"/>
</dbReference>
<feature type="compositionally biased region" description="Acidic residues" evidence="6">
    <location>
        <begin position="215"/>
        <end position="236"/>
    </location>
</feature>
<evidence type="ECO:0000259" key="7">
    <source>
        <dbReference type="Pfam" id="PF08640"/>
    </source>
</evidence>
<reference evidence="8" key="1">
    <citation type="submission" date="2023-06" db="EMBL/GenBank/DDBJ databases">
        <title>Genome-scale phylogeny and comparative genomics of the fungal order Sordariales.</title>
        <authorList>
            <consortium name="Lawrence Berkeley National Laboratory"/>
            <person name="Hensen N."/>
            <person name="Bonometti L."/>
            <person name="Westerberg I."/>
            <person name="Brannstrom I.O."/>
            <person name="Guillou S."/>
            <person name="Cros-Aarteil S."/>
            <person name="Calhoun S."/>
            <person name="Haridas S."/>
            <person name="Kuo A."/>
            <person name="Mondo S."/>
            <person name="Pangilinan J."/>
            <person name="Riley R."/>
            <person name="Labutti K."/>
            <person name="Andreopoulos B."/>
            <person name="Lipzen A."/>
            <person name="Chen C."/>
            <person name="Yanf M."/>
            <person name="Daum C."/>
            <person name="Ng V."/>
            <person name="Clum A."/>
            <person name="Steindorff A."/>
            <person name="Ohm R."/>
            <person name="Martin F."/>
            <person name="Silar P."/>
            <person name="Natvig D."/>
            <person name="Lalanne C."/>
            <person name="Gautier V."/>
            <person name="Ament-Velasquez S.L."/>
            <person name="Kruys A."/>
            <person name="Hutchinson M.I."/>
            <person name="Powell A.J."/>
            <person name="Barry K."/>
            <person name="Miller A.N."/>
            <person name="Grigoriev I.V."/>
            <person name="Debuchy R."/>
            <person name="Gladieux P."/>
            <person name="Thoren M.H."/>
            <person name="Johannesson H."/>
        </authorList>
    </citation>
    <scope>NUCLEOTIDE SEQUENCE</scope>
    <source>
        <strain evidence="8">8032-3</strain>
    </source>
</reference>
<evidence type="ECO:0000256" key="2">
    <source>
        <dbReference type="ARBA" id="ARBA00010734"/>
    </source>
</evidence>
<dbReference type="Gene3D" id="1.25.40.10">
    <property type="entry name" value="Tetratricopeptide repeat domain"/>
    <property type="match status" value="1"/>
</dbReference>
<evidence type="ECO:0000256" key="4">
    <source>
        <dbReference type="ARBA" id="ARBA00022737"/>
    </source>
</evidence>
<sequence>MAGVADKARFYLERAVPQLREFEEKEIFTKDEIRTLVTKRTDFEHRVLSPGATASDFLAYATWEQSLEALRSRRCRRLGVRGSTSHAGQARCLSVFERAVARHPASVPLWRAYLDLAARARASKRWRKVATRALRMHPREPGLWILAGRRAARNGDMDGARAYFMRGCRFCAADGAVWVEYARSEMEWLARVEAKIAAPAAKVVPEEKAKIVGGMDEDGNMQFSEDSDDGGEDDEGLVLPDPDAEFKKKGKRKVFSEEAVGKLAGNPALGGAIPLAIFDIAKKQPFFGAPAAEAFFDVFVPYTAVSSLQKILQHVLDCMVTSYPNHPSTFNCLVRQPLVGVDPHTSTYPKALREALARLKDGLEKTEDRAGLVAKTMAWIEPILAVEDLDSGIRIVLEHTKRKLGNP</sequence>
<evidence type="ECO:0000313" key="9">
    <source>
        <dbReference type="Proteomes" id="UP001244011"/>
    </source>
</evidence>
<dbReference type="GO" id="GO:0030515">
    <property type="term" value="F:snoRNA binding"/>
    <property type="evidence" value="ECO:0007669"/>
    <property type="project" value="InterPro"/>
</dbReference>